<evidence type="ECO:0000259" key="2">
    <source>
        <dbReference type="Pfam" id="PF03972"/>
    </source>
</evidence>
<evidence type="ECO:0000313" key="4">
    <source>
        <dbReference type="EMBL" id="MFC6066994.1"/>
    </source>
</evidence>
<comment type="caution">
    <text evidence="4">The sequence shown here is derived from an EMBL/GenBank/DDBJ whole genome shotgun (WGS) entry which is preliminary data.</text>
</comment>
<evidence type="ECO:0000259" key="3">
    <source>
        <dbReference type="Pfam" id="PF19305"/>
    </source>
</evidence>
<name>A0ABW1MT22_9ACTN</name>
<dbReference type="Gene3D" id="3.30.1330.120">
    <property type="entry name" value="2-methylcitrate dehydratase PrpD"/>
    <property type="match status" value="1"/>
</dbReference>
<dbReference type="InterPro" id="IPR042188">
    <property type="entry name" value="MmgE/PrpD_sf_2"/>
</dbReference>
<evidence type="ECO:0000313" key="5">
    <source>
        <dbReference type="Proteomes" id="UP001596139"/>
    </source>
</evidence>
<proteinExistence type="inferred from homology"/>
<comment type="similarity">
    <text evidence="1">Belongs to the PrpD family.</text>
</comment>
<dbReference type="SUPFAM" id="SSF103378">
    <property type="entry name" value="2-methylcitrate dehydratase PrpD"/>
    <property type="match status" value="1"/>
</dbReference>
<reference evidence="5" key="1">
    <citation type="journal article" date="2019" name="Int. J. Syst. Evol. Microbiol.">
        <title>The Global Catalogue of Microorganisms (GCM) 10K type strain sequencing project: providing services to taxonomists for standard genome sequencing and annotation.</title>
        <authorList>
            <consortium name="The Broad Institute Genomics Platform"/>
            <consortium name="The Broad Institute Genome Sequencing Center for Infectious Disease"/>
            <person name="Wu L."/>
            <person name="Ma J."/>
        </authorList>
    </citation>
    <scope>NUCLEOTIDE SEQUENCE [LARGE SCALE GENOMIC DNA]</scope>
    <source>
        <strain evidence="5">CGMCC 1.15180</strain>
    </source>
</reference>
<dbReference type="InterPro" id="IPR036148">
    <property type="entry name" value="MmgE/PrpD_sf"/>
</dbReference>
<dbReference type="Proteomes" id="UP001596139">
    <property type="component" value="Unassembled WGS sequence"/>
</dbReference>
<evidence type="ECO:0000256" key="1">
    <source>
        <dbReference type="ARBA" id="ARBA00006174"/>
    </source>
</evidence>
<dbReference type="EMBL" id="JBHSPX010000009">
    <property type="protein sequence ID" value="MFC6066994.1"/>
    <property type="molecule type" value="Genomic_DNA"/>
</dbReference>
<keyword evidence="5" id="KW-1185">Reference proteome</keyword>
<gene>
    <name evidence="4" type="ORF">ACFP4F_31245</name>
</gene>
<feature type="domain" description="MmgE/PrpD N-terminal" evidence="2">
    <location>
        <begin position="18"/>
        <end position="253"/>
    </location>
</feature>
<dbReference type="InterPro" id="IPR005656">
    <property type="entry name" value="MmgE_PrpD"/>
</dbReference>
<organism evidence="4 5">
    <name type="scientific">Streptomyces ochraceiscleroticus</name>
    <dbReference type="NCBI Taxonomy" id="47761"/>
    <lineage>
        <taxon>Bacteria</taxon>
        <taxon>Bacillati</taxon>
        <taxon>Actinomycetota</taxon>
        <taxon>Actinomycetes</taxon>
        <taxon>Kitasatosporales</taxon>
        <taxon>Streptomycetaceae</taxon>
        <taxon>Streptomyces</taxon>
    </lineage>
</organism>
<dbReference type="InterPro" id="IPR042183">
    <property type="entry name" value="MmgE/PrpD_sf_1"/>
</dbReference>
<dbReference type="Gene3D" id="1.10.4100.10">
    <property type="entry name" value="2-methylcitrate dehydratase PrpD"/>
    <property type="match status" value="1"/>
</dbReference>
<dbReference type="InterPro" id="IPR045337">
    <property type="entry name" value="MmgE_PrpD_C"/>
</dbReference>
<protein>
    <submittedName>
        <fullName evidence="4">MmgE/PrpD family protein</fullName>
    </submittedName>
</protein>
<dbReference type="PANTHER" id="PTHR16943">
    <property type="entry name" value="2-METHYLCITRATE DEHYDRATASE-RELATED"/>
    <property type="match status" value="1"/>
</dbReference>
<feature type="domain" description="MmgE/PrpD C-terminal" evidence="3">
    <location>
        <begin position="278"/>
        <end position="434"/>
    </location>
</feature>
<dbReference type="PANTHER" id="PTHR16943:SF8">
    <property type="entry name" value="2-METHYLCITRATE DEHYDRATASE"/>
    <property type="match status" value="1"/>
</dbReference>
<dbReference type="Pfam" id="PF19305">
    <property type="entry name" value="MmgE_PrpD_C"/>
    <property type="match status" value="1"/>
</dbReference>
<dbReference type="RefSeq" id="WP_063761784.1">
    <property type="nucleotide sequence ID" value="NZ_JBHSPX010000009.1"/>
</dbReference>
<dbReference type="Pfam" id="PF03972">
    <property type="entry name" value="MmgE_PrpD_N"/>
    <property type="match status" value="1"/>
</dbReference>
<accession>A0ABW1MT22</accession>
<sequence length="473" mass="49695">MTHSTSVSDHPVDLSAILAEFAAEAVYEKLPLPAVEGAKKSLLDTLGVILAASGTEPAARAAVDVVRDVGGGPQATVLGHGFQAPAVMAAFANGAMAHCLNFDDQTPWGQHSGTSIVPAALAVVERQGGISGKDLIAAVAVGQDLFTRLRRHVGWRQDWNLSSVIGVLAATATAGRLLNLPPDRLTHAFSFGAVQSGGFMDMVSGPGSELGGMYAGFSAKGGVLAALLAQRGAKGTGTLFEGTNGFFATYFGGSYDREKILENLGGEYYGAATLYKPWAAVGTAHSHIHATLEAMVRHGLSRDDIQEVRVHVGDCHEGLCAPLEARRAPATLMDARFSLPFLVAMAAVHGDLKTRDLTQEALKDQRVLDFARKVVAVPDPALDWKDELPSGRVEIVTRDGRVVQQGGEHTPGSASRPLTWNDITGKFADCAALAAVPPSPEQIAATQRTAANLETADDAAELVRSLTRTPYGH</sequence>
<dbReference type="InterPro" id="IPR045336">
    <property type="entry name" value="MmgE_PrpD_N"/>
</dbReference>